<evidence type="ECO:0000313" key="2">
    <source>
        <dbReference type="EMBL" id="SVB13559.1"/>
    </source>
</evidence>
<dbReference type="Pfam" id="PF00805">
    <property type="entry name" value="Pentapeptide"/>
    <property type="match status" value="1"/>
</dbReference>
<dbReference type="PANTHER" id="PTHR47485:SF1">
    <property type="entry name" value="THYLAKOID LUMENAL 17.4 KDA PROTEIN, CHLOROPLASTIC"/>
    <property type="match status" value="1"/>
</dbReference>
<gene>
    <name evidence="2" type="ORF">METZ01_LOCUS166413</name>
</gene>
<name>A0A382BIW0_9ZZZZ</name>
<dbReference type="AlphaFoldDB" id="A0A382BIW0"/>
<accession>A0A382BIW0</accession>
<evidence type="ECO:0000256" key="1">
    <source>
        <dbReference type="ARBA" id="ARBA00022737"/>
    </source>
</evidence>
<protein>
    <recommendedName>
        <fullName evidence="3">Pentapeptide repeat protein</fullName>
    </recommendedName>
</protein>
<organism evidence="2">
    <name type="scientific">marine metagenome</name>
    <dbReference type="NCBI Taxonomy" id="408172"/>
    <lineage>
        <taxon>unclassified sequences</taxon>
        <taxon>metagenomes</taxon>
        <taxon>ecological metagenomes</taxon>
    </lineage>
</organism>
<evidence type="ECO:0008006" key="3">
    <source>
        <dbReference type="Google" id="ProtNLM"/>
    </source>
</evidence>
<dbReference type="PANTHER" id="PTHR47485">
    <property type="entry name" value="THYLAKOID LUMENAL 17.4 KDA PROTEIN, CHLOROPLASTIC"/>
    <property type="match status" value="1"/>
</dbReference>
<dbReference type="EMBL" id="UINC01029953">
    <property type="protein sequence ID" value="SVB13559.1"/>
    <property type="molecule type" value="Genomic_DNA"/>
</dbReference>
<dbReference type="SUPFAM" id="SSF141571">
    <property type="entry name" value="Pentapeptide repeat-like"/>
    <property type="match status" value="1"/>
</dbReference>
<dbReference type="Gene3D" id="2.160.20.80">
    <property type="entry name" value="E3 ubiquitin-protein ligase SopA"/>
    <property type="match status" value="1"/>
</dbReference>
<sequence>MLDLANKTVKGRGDQRVAKQDYHQWVRRCEDRTYRHLRDFHCSGDAECDCSGCSCELWTAGRIRTKYRWPGGAHSLDDLGGALRSAEKWARRLGSSDVFLCWLKRNYPKTVAGRHAIEHIMQTVHRYMLGCVCEIDWFMHGPKGNHGQCTCGAFLAKVNLCRADLSGEDLSGEDLSDVDLSEANLSETNLSGANLSNANLACSNLSNANLAGVNLFRAMLYKANLDGANLDGANLDGARASADTVWPEGFDRSRAGVRGRRYGYYGDGS</sequence>
<keyword evidence="1" id="KW-0677">Repeat</keyword>
<proteinExistence type="predicted"/>
<dbReference type="InterPro" id="IPR001646">
    <property type="entry name" value="5peptide_repeat"/>
</dbReference>
<reference evidence="2" key="1">
    <citation type="submission" date="2018-05" db="EMBL/GenBank/DDBJ databases">
        <authorList>
            <person name="Lanie J.A."/>
            <person name="Ng W.-L."/>
            <person name="Kazmierczak K.M."/>
            <person name="Andrzejewski T.M."/>
            <person name="Davidsen T.M."/>
            <person name="Wayne K.J."/>
            <person name="Tettelin H."/>
            <person name="Glass J.I."/>
            <person name="Rusch D."/>
            <person name="Podicherti R."/>
            <person name="Tsui H.-C.T."/>
            <person name="Winkler M.E."/>
        </authorList>
    </citation>
    <scope>NUCLEOTIDE SEQUENCE</scope>
</reference>